<dbReference type="EMBL" id="METM01000007">
    <property type="protein sequence ID" value="OGB90538.1"/>
    <property type="molecule type" value="Genomic_DNA"/>
</dbReference>
<evidence type="ECO:0000313" key="3">
    <source>
        <dbReference type="EMBL" id="OGB90538.1"/>
    </source>
</evidence>
<dbReference type="SUPFAM" id="SSF51735">
    <property type="entry name" value="NAD(P)-binding Rossmann-fold domains"/>
    <property type="match status" value="1"/>
</dbReference>
<comment type="similarity">
    <text evidence="1">Belongs to the NAD(P)-dependent epimerase/dehydratase family.</text>
</comment>
<feature type="domain" description="NAD-dependent epimerase/dehydratase" evidence="2">
    <location>
        <begin position="3"/>
        <end position="236"/>
    </location>
</feature>
<evidence type="ECO:0000256" key="1">
    <source>
        <dbReference type="ARBA" id="ARBA00007637"/>
    </source>
</evidence>
<comment type="caution">
    <text evidence="3">The sequence shown here is derived from an EMBL/GenBank/DDBJ whole genome shotgun (WGS) entry which is preliminary data.</text>
</comment>
<reference evidence="3 4" key="1">
    <citation type="journal article" date="2016" name="Nat. Commun.">
        <title>Thousands of microbial genomes shed light on interconnected biogeochemical processes in an aquifer system.</title>
        <authorList>
            <person name="Anantharaman K."/>
            <person name="Brown C.T."/>
            <person name="Hug L.A."/>
            <person name="Sharon I."/>
            <person name="Castelle C.J."/>
            <person name="Probst A.J."/>
            <person name="Thomas B.C."/>
            <person name="Singh A."/>
            <person name="Wilkins M.J."/>
            <person name="Karaoz U."/>
            <person name="Brodie E.L."/>
            <person name="Williams K.H."/>
            <person name="Hubbard S.S."/>
            <person name="Banfield J.F."/>
        </authorList>
    </citation>
    <scope>NUCLEOTIDE SEQUENCE [LARGE SCALE GENOMIC DNA]</scope>
</reference>
<dbReference type="PANTHER" id="PTHR43000">
    <property type="entry name" value="DTDP-D-GLUCOSE 4,6-DEHYDRATASE-RELATED"/>
    <property type="match status" value="1"/>
</dbReference>
<evidence type="ECO:0000259" key="2">
    <source>
        <dbReference type="Pfam" id="PF01370"/>
    </source>
</evidence>
<organism evidence="3 4">
    <name type="scientific">candidate division WOR-1 bacterium RIFCSPHIGHO2_01_FULL_53_15</name>
    <dbReference type="NCBI Taxonomy" id="1802564"/>
    <lineage>
        <taxon>Bacteria</taxon>
        <taxon>Bacillati</taxon>
        <taxon>Saganbacteria</taxon>
    </lineage>
</organism>
<dbReference type="InterPro" id="IPR001509">
    <property type="entry name" value="Epimerase_deHydtase"/>
</dbReference>
<gene>
    <name evidence="3" type="ORF">A2625_03215</name>
</gene>
<evidence type="ECO:0000313" key="4">
    <source>
        <dbReference type="Proteomes" id="UP000178724"/>
    </source>
</evidence>
<sequence length="304" mass="32873">MKILVTGGAGFIASNIVDAYVAAGHEVAVVDNLTTGKKENLNPKAEFFPLDIRDPRLADAINDFAPDIINHLAAQIDVRKSVSEPIFNAEVNELGTLNLLNATVQSKVGKIIFASTGGALYGEVAGKSGAAEDHPMEPISPYAITKRSVELYLYAYWKLYGLKFTVLRYGNVFGPRQDPLGEAGVIAIFCGKMQNGEAPTIYGDGKQLRDYIYVGDVAAINLLALEKGENEFFNVGTGVGTSVNELFAVLKELMGFKKDAVYAPPRAGELFRSVLDCGKAAKVLGWRAKTNIRQGLIKTLRPGW</sequence>
<dbReference type="AlphaFoldDB" id="A0A1F4Q3L9"/>
<dbReference type="Gene3D" id="3.40.50.720">
    <property type="entry name" value="NAD(P)-binding Rossmann-like Domain"/>
    <property type="match status" value="1"/>
</dbReference>
<accession>A0A1F4Q3L9</accession>
<dbReference type="Pfam" id="PF01370">
    <property type="entry name" value="Epimerase"/>
    <property type="match status" value="1"/>
</dbReference>
<protein>
    <recommendedName>
        <fullName evidence="2">NAD-dependent epimerase/dehydratase domain-containing protein</fullName>
    </recommendedName>
</protein>
<dbReference type="Proteomes" id="UP000178724">
    <property type="component" value="Unassembled WGS sequence"/>
</dbReference>
<name>A0A1F4Q3L9_UNCSA</name>
<dbReference type="InterPro" id="IPR036291">
    <property type="entry name" value="NAD(P)-bd_dom_sf"/>
</dbReference>
<proteinExistence type="inferred from homology"/>
<dbReference type="Gene3D" id="3.90.25.10">
    <property type="entry name" value="UDP-galactose 4-epimerase, domain 1"/>
    <property type="match status" value="1"/>
</dbReference>